<evidence type="ECO:0000256" key="4">
    <source>
        <dbReference type="ARBA" id="ARBA00022737"/>
    </source>
</evidence>
<dbReference type="InterPro" id="IPR043159">
    <property type="entry name" value="Lectin_gal-bd_sf"/>
</dbReference>
<evidence type="ECO:0000259" key="7">
    <source>
        <dbReference type="PROSITE" id="PS50228"/>
    </source>
</evidence>
<evidence type="ECO:0000256" key="5">
    <source>
        <dbReference type="ARBA" id="ARBA00023157"/>
    </source>
</evidence>
<accession>A0ABM4BW90</accession>
<dbReference type="SMART" id="SM00209">
    <property type="entry name" value="TSP1"/>
    <property type="match status" value="8"/>
</dbReference>
<evidence type="ECO:0000313" key="8">
    <source>
        <dbReference type="Proteomes" id="UP001652625"/>
    </source>
</evidence>
<dbReference type="Pfam" id="PF00090">
    <property type="entry name" value="TSP_1"/>
    <property type="match status" value="5"/>
</dbReference>
<keyword evidence="5" id="KW-1015">Disulfide bond</keyword>
<name>A0ABM4BW90_HYDVU</name>
<dbReference type="InterPro" id="IPR000922">
    <property type="entry name" value="Lectin_gal-bd_dom"/>
</dbReference>
<dbReference type="Gene3D" id="2.20.100.10">
    <property type="entry name" value="Thrombospondin type-1 (TSP1) repeat"/>
    <property type="match status" value="4"/>
</dbReference>
<dbReference type="Proteomes" id="UP001652625">
    <property type="component" value="Chromosome 05"/>
</dbReference>
<dbReference type="SUPFAM" id="SSF82895">
    <property type="entry name" value="TSP-1 type 1 repeat"/>
    <property type="match status" value="5"/>
</dbReference>
<dbReference type="InterPro" id="IPR052065">
    <property type="entry name" value="Compl_asym_regulator"/>
</dbReference>
<evidence type="ECO:0000256" key="6">
    <source>
        <dbReference type="SAM" id="SignalP"/>
    </source>
</evidence>
<gene>
    <name evidence="9" type="primary">LOC136080589</name>
</gene>
<dbReference type="PROSITE" id="PS50228">
    <property type="entry name" value="SUEL_LECTIN"/>
    <property type="match status" value="1"/>
</dbReference>
<keyword evidence="3 6" id="KW-0732">Signal</keyword>
<proteinExistence type="predicted"/>
<reference evidence="9" key="1">
    <citation type="submission" date="2025-08" db="UniProtKB">
        <authorList>
            <consortium name="RefSeq"/>
        </authorList>
    </citation>
    <scope>IDENTIFICATION</scope>
</reference>
<evidence type="ECO:0000313" key="9">
    <source>
        <dbReference type="RefSeq" id="XP_065653496.1"/>
    </source>
</evidence>
<protein>
    <submittedName>
        <fullName evidence="9">A disintegrin and metalloproteinase with thrombospondin motifs adt-1-like isoform X1</fullName>
    </submittedName>
</protein>
<keyword evidence="4" id="KW-0677">Repeat</keyword>
<evidence type="ECO:0000256" key="2">
    <source>
        <dbReference type="ARBA" id="ARBA00022525"/>
    </source>
</evidence>
<evidence type="ECO:0000256" key="3">
    <source>
        <dbReference type="ARBA" id="ARBA00022729"/>
    </source>
</evidence>
<evidence type="ECO:0000256" key="1">
    <source>
        <dbReference type="ARBA" id="ARBA00004613"/>
    </source>
</evidence>
<dbReference type="Gene3D" id="2.60.120.740">
    <property type="match status" value="1"/>
</dbReference>
<feature type="chain" id="PRO_5046961838" evidence="6">
    <location>
        <begin position="20"/>
        <end position="960"/>
    </location>
</feature>
<sequence length="960" mass="109504">MKIVIVIIYLTLLTSETCQQNTIVFCDFSSSSIRCPDRSMILIQSALYGRNNNQLCPTKITVNLSKCNLRNITGVVRNMCNGKNSCFILPKTDEVNPDPCINVTKYTIVNYNCYLENSFFIEKIQNEYSSKSLDVFYDEFVVSFVILSTGKPTTSIIDITDKNVGSVLNFDIFGCCYLNIITLSNVFSIETAAETSTSVLISNFFINNNNTYEITIVVNGTVQFSNITTQPMVFNDTVLYTFFDCFFNSSCNYGSIKNLSIYSKTQVVWSQWSEWSLCNKSCVSTSTRNCSSNRMLNCSGNSVKIRSCTSLYKEFFLIQNKTSLLKNNLVTTLMKHTKEYTVSFKIKPTSFLNQWANVIRLTINNDNDKYGDRNPAVFFRKNGTGLHICSAVSGIVNYVKNTDQLVLDNWTSVKIAQEFVGKNYIYSIELNGRTILNIKNNDTRDFSNVKVYVSDPWFEAQPGFIKDLQITQGNRKWKISWTQWSSCNVSNGIGFKKRTRMCHDSFSLCCNDNYEVKECFAFWTPWSSWSLCNDTYVFRNRSRSCNTSNSVDFCDGNTFDVKECYAFWTPWSSWSLCNDTYGFMNRSRSCNTSNSVDFCDGNTFDAKECYAFWTPWSSWSICNDAHVFMNRSRSCNISNSVDFCAGNTFDVKECYAHWSKWSDWTVCNASHGFINRTRECKISNARDWCYDINTEVLECFAIWAQRSNLINCNFSHGFVDKSRVCEISKVIDWCHGSNFEVMECFEKWTAWSECSVTCGVGSRSRYSQHETKKVTNVESCNQINCPEDGMWGVWKKSECSNTCDKGIKFVSRSCDKPSPSFNGRNCIGVSNYTEVCDNDIVCPLNGNWSMWSSWSLCSQPCGEGLHSRFRSCSNPVPKFGGQGCNGSVKEFSNCTKHYCKSVKLNLSVNFIDEMYNDWHSPLTSTGSSLLRNKIQDEIAKLYTNHKVNFIVVVHSIGNVP</sequence>
<dbReference type="RefSeq" id="XP_065653496.1">
    <property type="nucleotide sequence ID" value="XM_065797424.1"/>
</dbReference>
<dbReference type="InterPro" id="IPR036383">
    <property type="entry name" value="TSP1_rpt_sf"/>
</dbReference>
<dbReference type="GeneID" id="136080589"/>
<organism evidence="8 9">
    <name type="scientific">Hydra vulgaris</name>
    <name type="common">Hydra</name>
    <name type="synonym">Hydra attenuata</name>
    <dbReference type="NCBI Taxonomy" id="6087"/>
    <lineage>
        <taxon>Eukaryota</taxon>
        <taxon>Metazoa</taxon>
        <taxon>Cnidaria</taxon>
        <taxon>Hydrozoa</taxon>
        <taxon>Hydroidolina</taxon>
        <taxon>Anthoathecata</taxon>
        <taxon>Aplanulata</taxon>
        <taxon>Hydridae</taxon>
        <taxon>Hydra</taxon>
    </lineage>
</organism>
<dbReference type="Pfam" id="PF02140">
    <property type="entry name" value="SUEL_Lectin"/>
    <property type="match status" value="1"/>
</dbReference>
<dbReference type="PROSITE" id="PS50092">
    <property type="entry name" value="TSP1"/>
    <property type="match status" value="4"/>
</dbReference>
<dbReference type="PANTHER" id="PTHR22906">
    <property type="entry name" value="PROPERDIN"/>
    <property type="match status" value="1"/>
</dbReference>
<comment type="subcellular location">
    <subcellularLocation>
        <location evidence="1">Secreted</location>
    </subcellularLocation>
</comment>
<feature type="signal peptide" evidence="6">
    <location>
        <begin position="1"/>
        <end position="19"/>
    </location>
</feature>
<dbReference type="InterPro" id="IPR000884">
    <property type="entry name" value="TSP1_rpt"/>
</dbReference>
<feature type="domain" description="SUEL-type lectin" evidence="7">
    <location>
        <begin position="25"/>
        <end position="114"/>
    </location>
</feature>
<keyword evidence="8" id="KW-1185">Reference proteome</keyword>
<keyword evidence="2" id="KW-0964">Secreted</keyword>
<dbReference type="PANTHER" id="PTHR22906:SF43">
    <property type="entry name" value="PROPERDIN"/>
    <property type="match status" value="1"/>
</dbReference>